<evidence type="ECO:0000313" key="3">
    <source>
        <dbReference type="Proteomes" id="UP000603865"/>
    </source>
</evidence>
<dbReference type="RefSeq" id="WP_189092535.1">
    <property type="nucleotide sequence ID" value="NZ_BMQL01000039.1"/>
</dbReference>
<feature type="transmembrane region" description="Helical" evidence="1">
    <location>
        <begin position="26"/>
        <end position="47"/>
    </location>
</feature>
<dbReference type="AlphaFoldDB" id="A0A918CJH3"/>
<evidence type="ECO:0000313" key="2">
    <source>
        <dbReference type="EMBL" id="GGR26668.1"/>
    </source>
</evidence>
<organism evidence="2 3">
    <name type="scientific">Deinococcus ruber</name>
    <dbReference type="NCBI Taxonomy" id="1848197"/>
    <lineage>
        <taxon>Bacteria</taxon>
        <taxon>Thermotogati</taxon>
        <taxon>Deinococcota</taxon>
        <taxon>Deinococci</taxon>
        <taxon>Deinococcales</taxon>
        <taxon>Deinococcaceae</taxon>
        <taxon>Deinococcus</taxon>
    </lineage>
</organism>
<gene>
    <name evidence="2" type="ORF">GCM10008957_42670</name>
</gene>
<evidence type="ECO:0000256" key="1">
    <source>
        <dbReference type="SAM" id="Phobius"/>
    </source>
</evidence>
<reference evidence="2" key="1">
    <citation type="journal article" date="2014" name="Int. J. Syst. Evol. Microbiol.">
        <title>Complete genome sequence of Corynebacterium casei LMG S-19264T (=DSM 44701T), isolated from a smear-ripened cheese.</title>
        <authorList>
            <consortium name="US DOE Joint Genome Institute (JGI-PGF)"/>
            <person name="Walter F."/>
            <person name="Albersmeier A."/>
            <person name="Kalinowski J."/>
            <person name="Ruckert C."/>
        </authorList>
    </citation>
    <scope>NUCLEOTIDE SEQUENCE</scope>
    <source>
        <strain evidence="2">JCM 31311</strain>
    </source>
</reference>
<protein>
    <recommendedName>
        <fullName evidence="4">Type 4 fimbrial biogenesis protein PilX N-terminal domain-containing protein</fullName>
    </recommendedName>
</protein>
<name>A0A918CJH3_9DEIO</name>
<keyword evidence="1" id="KW-0812">Transmembrane</keyword>
<sequence>MRPANPSLLLHRAGVSAGFAHRQHQGVAIVTVLIFAAVLMVLLASYVTMTLTESRTLKASANGTLGFYSAEAGLNLRAELVRSKFIGYLRPIGTGPASSTPCTPGDTSAANLGSGDMACITYHNLNGRDVVTYMTDVTNYDASGNPESGTVGPGDVYVGLNYVQYAYQVSSITFDPATNTKVAATLQMKFQSRLVPLFQFAAFYKDDLEFHPGPAMTLNGRVHTNANLYLNSGLSLDINGKTTATGKIFHWGKDGRDCSGSGNDGTVKFFGTLMQCTGTSNEFTDSQLAIFNKNVQSHQQALTVPAMSTLNPDTTGSSELWSKADLRVVAVKVPVSGTYPQGFRIEARQSNGTADVNATNALNVCNALPGTKMIDIRAHLGANISSGSTDTTGFWDNREGKWLTVMDVNQTKLMDCIHLNALTGAFRNPAGGLLDVNDTTGGGMAWHFSFDDGNAATNGTLASPTNYAVEVSSGSCIGITGACTDTSLMQTKGLTLVTNQPIFVRGNYNDVNKKPAAILADAVNILSTSVVLGTDIKYVQPSGGYIATPTTVNAAFLSGIDTTTSANGYNGGLQNYPRFHENWSNIQFTYRGSFVSLGNSTHTQGPQKNARYSAPNRQWDYDTAFNDVNNLPPLTPRFVYLRQLLFARTY</sequence>
<evidence type="ECO:0008006" key="4">
    <source>
        <dbReference type="Google" id="ProtNLM"/>
    </source>
</evidence>
<keyword evidence="1" id="KW-0472">Membrane</keyword>
<dbReference type="EMBL" id="BMQL01000039">
    <property type="protein sequence ID" value="GGR26668.1"/>
    <property type="molecule type" value="Genomic_DNA"/>
</dbReference>
<keyword evidence="1" id="KW-1133">Transmembrane helix</keyword>
<reference evidence="2" key="2">
    <citation type="submission" date="2020-09" db="EMBL/GenBank/DDBJ databases">
        <authorList>
            <person name="Sun Q."/>
            <person name="Ohkuma M."/>
        </authorList>
    </citation>
    <scope>NUCLEOTIDE SEQUENCE</scope>
    <source>
        <strain evidence="2">JCM 31311</strain>
    </source>
</reference>
<comment type="caution">
    <text evidence="2">The sequence shown here is derived from an EMBL/GenBank/DDBJ whole genome shotgun (WGS) entry which is preliminary data.</text>
</comment>
<dbReference type="Proteomes" id="UP000603865">
    <property type="component" value="Unassembled WGS sequence"/>
</dbReference>
<accession>A0A918CJH3</accession>
<proteinExistence type="predicted"/>
<keyword evidence="3" id="KW-1185">Reference proteome</keyword>